<evidence type="ECO:0000313" key="3">
    <source>
        <dbReference type="Proteomes" id="UP000729402"/>
    </source>
</evidence>
<organism evidence="2 3">
    <name type="scientific">Zizania palustris</name>
    <name type="common">Northern wild rice</name>
    <dbReference type="NCBI Taxonomy" id="103762"/>
    <lineage>
        <taxon>Eukaryota</taxon>
        <taxon>Viridiplantae</taxon>
        <taxon>Streptophyta</taxon>
        <taxon>Embryophyta</taxon>
        <taxon>Tracheophyta</taxon>
        <taxon>Spermatophyta</taxon>
        <taxon>Magnoliopsida</taxon>
        <taxon>Liliopsida</taxon>
        <taxon>Poales</taxon>
        <taxon>Poaceae</taxon>
        <taxon>BOP clade</taxon>
        <taxon>Oryzoideae</taxon>
        <taxon>Oryzeae</taxon>
        <taxon>Zizaniinae</taxon>
        <taxon>Zizania</taxon>
    </lineage>
</organism>
<name>A0A8J5VF68_ZIZPA</name>
<protein>
    <submittedName>
        <fullName evidence="2">Uncharacterized protein</fullName>
    </submittedName>
</protein>
<dbReference type="EMBL" id="JAAALK010000290">
    <property type="protein sequence ID" value="KAG8045288.1"/>
    <property type="molecule type" value="Genomic_DNA"/>
</dbReference>
<dbReference type="Proteomes" id="UP000729402">
    <property type="component" value="Unassembled WGS sequence"/>
</dbReference>
<dbReference type="AlphaFoldDB" id="A0A8J5VF68"/>
<feature type="compositionally biased region" description="Basic and acidic residues" evidence="1">
    <location>
        <begin position="92"/>
        <end position="101"/>
    </location>
</feature>
<accession>A0A8J5VF68</accession>
<sequence length="101" mass="10934">MRTPPMDMASESSVIAMGMEPHGNPAPESSVRKMSMVLPENQMALENSKVIVAIGLDLNLPPPHTIGTTGTSVDATEATKPNYPPPQMLQLFRDKSLNDEM</sequence>
<reference evidence="2" key="2">
    <citation type="submission" date="2021-02" db="EMBL/GenBank/DDBJ databases">
        <authorList>
            <person name="Kimball J.A."/>
            <person name="Haas M.W."/>
            <person name="Macchietto M."/>
            <person name="Kono T."/>
            <person name="Duquette J."/>
            <person name="Shao M."/>
        </authorList>
    </citation>
    <scope>NUCLEOTIDE SEQUENCE</scope>
    <source>
        <tissue evidence="2">Fresh leaf tissue</tissue>
    </source>
</reference>
<proteinExistence type="predicted"/>
<gene>
    <name evidence="2" type="ORF">GUJ93_ZPchr0008g14010</name>
</gene>
<comment type="caution">
    <text evidence="2">The sequence shown here is derived from an EMBL/GenBank/DDBJ whole genome shotgun (WGS) entry which is preliminary data.</text>
</comment>
<feature type="region of interest" description="Disordered" evidence="1">
    <location>
        <begin position="68"/>
        <end position="101"/>
    </location>
</feature>
<reference evidence="2" key="1">
    <citation type="journal article" date="2021" name="bioRxiv">
        <title>Whole Genome Assembly and Annotation of Northern Wild Rice, Zizania palustris L., Supports a Whole Genome Duplication in the Zizania Genus.</title>
        <authorList>
            <person name="Haas M."/>
            <person name="Kono T."/>
            <person name="Macchietto M."/>
            <person name="Millas R."/>
            <person name="McGilp L."/>
            <person name="Shao M."/>
            <person name="Duquette J."/>
            <person name="Hirsch C.N."/>
            <person name="Kimball J."/>
        </authorList>
    </citation>
    <scope>NUCLEOTIDE SEQUENCE</scope>
    <source>
        <tissue evidence="2">Fresh leaf tissue</tissue>
    </source>
</reference>
<keyword evidence="3" id="KW-1185">Reference proteome</keyword>
<evidence type="ECO:0000313" key="2">
    <source>
        <dbReference type="EMBL" id="KAG8045288.1"/>
    </source>
</evidence>
<evidence type="ECO:0000256" key="1">
    <source>
        <dbReference type="SAM" id="MobiDB-lite"/>
    </source>
</evidence>